<gene>
    <name evidence="3" type="ORF">FB559_2583</name>
</gene>
<dbReference type="SUPFAM" id="SSF55347">
    <property type="entry name" value="Glyceraldehyde-3-phosphate dehydrogenase-like, C-terminal domain"/>
    <property type="match status" value="1"/>
</dbReference>
<keyword evidence="4" id="KW-1185">Reference proteome</keyword>
<dbReference type="Pfam" id="PF22725">
    <property type="entry name" value="GFO_IDH_MocA_C3"/>
    <property type="match status" value="1"/>
</dbReference>
<dbReference type="PANTHER" id="PTHR43708:SF8">
    <property type="entry name" value="OXIDOREDUCTASE"/>
    <property type="match status" value="1"/>
</dbReference>
<comment type="caution">
    <text evidence="3">The sequence shown here is derived from an EMBL/GenBank/DDBJ whole genome shotgun (WGS) entry which is preliminary data.</text>
</comment>
<protein>
    <submittedName>
        <fullName evidence="3">Putative dehydrogenase</fullName>
    </submittedName>
</protein>
<dbReference type="InterPro" id="IPR051317">
    <property type="entry name" value="Gfo/Idh/MocA_oxidoreduct"/>
</dbReference>
<organism evidence="3 4">
    <name type="scientific">Actinoallomurus bryophytorum</name>
    <dbReference type="NCBI Taxonomy" id="1490222"/>
    <lineage>
        <taxon>Bacteria</taxon>
        <taxon>Bacillati</taxon>
        <taxon>Actinomycetota</taxon>
        <taxon>Actinomycetes</taxon>
        <taxon>Streptosporangiales</taxon>
        <taxon>Thermomonosporaceae</taxon>
        <taxon>Actinoallomurus</taxon>
    </lineage>
</organism>
<dbReference type="InterPro" id="IPR000683">
    <property type="entry name" value="Gfo/Idh/MocA-like_OxRdtase_N"/>
</dbReference>
<dbReference type="Pfam" id="PF01408">
    <property type="entry name" value="GFO_IDH_MocA"/>
    <property type="match status" value="1"/>
</dbReference>
<evidence type="ECO:0000259" key="1">
    <source>
        <dbReference type="Pfam" id="PF01408"/>
    </source>
</evidence>
<accession>A0A543CIU1</accession>
<feature type="domain" description="Gfo/Idh/MocA-like oxidoreductase N-terminal" evidence="1">
    <location>
        <begin position="11"/>
        <end position="118"/>
    </location>
</feature>
<dbReference type="AlphaFoldDB" id="A0A543CIU1"/>
<dbReference type="Gene3D" id="3.30.360.10">
    <property type="entry name" value="Dihydrodipicolinate Reductase, domain 2"/>
    <property type="match status" value="1"/>
</dbReference>
<dbReference type="InterPro" id="IPR055170">
    <property type="entry name" value="GFO_IDH_MocA-like_dom"/>
</dbReference>
<dbReference type="PANTHER" id="PTHR43708">
    <property type="entry name" value="CONSERVED EXPRESSED OXIDOREDUCTASE (EUROFUNG)"/>
    <property type="match status" value="1"/>
</dbReference>
<feature type="domain" description="GFO/IDH/MocA-like oxidoreductase" evidence="2">
    <location>
        <begin position="128"/>
        <end position="244"/>
    </location>
</feature>
<reference evidence="3 4" key="1">
    <citation type="submission" date="2019-06" db="EMBL/GenBank/DDBJ databases">
        <title>Sequencing the genomes of 1000 actinobacteria strains.</title>
        <authorList>
            <person name="Klenk H.-P."/>
        </authorList>
    </citation>
    <scope>NUCLEOTIDE SEQUENCE [LARGE SCALE GENOMIC DNA]</scope>
    <source>
        <strain evidence="3 4">DSM 102200</strain>
    </source>
</reference>
<dbReference type="InterPro" id="IPR036291">
    <property type="entry name" value="NAD(P)-bd_dom_sf"/>
</dbReference>
<evidence type="ECO:0000313" key="3">
    <source>
        <dbReference type="EMBL" id="TQL97013.1"/>
    </source>
</evidence>
<evidence type="ECO:0000313" key="4">
    <source>
        <dbReference type="Proteomes" id="UP000316096"/>
    </source>
</evidence>
<sequence length="323" mass="35335">MLSATGTGKKRTIPALLDSPICRVTVAQGRDTTKLTEISRLAPQVRVTTDLQEFALWKDDYDIVYVASPPFLHTEQVRFALSLEKPIVCEKPLVANRDDLGEMTALLRDSVKPVMVAHHLRHQPVVGKLQEILKEEQLGPVSSAALQWSFWLNHEAPSATWKLDPRRGGSNAMFDAGVHALDLALCLFGVPGRISALGARRREVERLDTVSAHLGYDHSIVTIMASQAGSTDANDLVINFAEGAVKVPAMFGERSARTLEIHSNDGRLEETFSPVNLYGAEVEDFCRHLQGESLIGTSIRDGLESARILFAIEDALSDSAGDT</sequence>
<name>A0A543CIU1_9ACTN</name>
<dbReference type="Gene3D" id="3.40.50.720">
    <property type="entry name" value="NAD(P)-binding Rossmann-like Domain"/>
    <property type="match status" value="1"/>
</dbReference>
<dbReference type="Proteomes" id="UP000316096">
    <property type="component" value="Unassembled WGS sequence"/>
</dbReference>
<dbReference type="GO" id="GO:0000166">
    <property type="term" value="F:nucleotide binding"/>
    <property type="evidence" value="ECO:0007669"/>
    <property type="project" value="InterPro"/>
</dbReference>
<proteinExistence type="predicted"/>
<dbReference type="EMBL" id="VFOZ01000001">
    <property type="protein sequence ID" value="TQL97013.1"/>
    <property type="molecule type" value="Genomic_DNA"/>
</dbReference>
<dbReference type="SUPFAM" id="SSF51735">
    <property type="entry name" value="NAD(P)-binding Rossmann-fold domains"/>
    <property type="match status" value="1"/>
</dbReference>
<evidence type="ECO:0000259" key="2">
    <source>
        <dbReference type="Pfam" id="PF22725"/>
    </source>
</evidence>